<dbReference type="SUPFAM" id="SSF51735">
    <property type="entry name" value="NAD(P)-binding Rossmann-fold domains"/>
    <property type="match status" value="1"/>
</dbReference>
<name>A0A2H0BW76_9BACT</name>
<gene>
    <name evidence="3" type="ORF">COW99_01765</name>
</gene>
<comment type="similarity">
    <text evidence="1">Belongs to the NAD(P)-dependent epimerase/dehydratase family.</text>
</comment>
<organism evidence="3 4">
    <name type="scientific">Candidatus Roizmanbacteria bacterium CG22_combo_CG10-13_8_21_14_all_38_20</name>
    <dbReference type="NCBI Taxonomy" id="1974862"/>
    <lineage>
        <taxon>Bacteria</taxon>
        <taxon>Candidatus Roizmaniibacteriota</taxon>
    </lineage>
</organism>
<protein>
    <submittedName>
        <fullName evidence="3">3-beta hydroxysteroid dehydrogenase</fullName>
    </submittedName>
</protein>
<dbReference type="EMBL" id="PCTA01000010">
    <property type="protein sequence ID" value="PIP61932.1"/>
    <property type="molecule type" value="Genomic_DNA"/>
</dbReference>
<dbReference type="InterPro" id="IPR036291">
    <property type="entry name" value="NAD(P)-bd_dom_sf"/>
</dbReference>
<dbReference type="Pfam" id="PF01370">
    <property type="entry name" value="Epimerase"/>
    <property type="match status" value="1"/>
</dbReference>
<evidence type="ECO:0000259" key="2">
    <source>
        <dbReference type="Pfam" id="PF01370"/>
    </source>
</evidence>
<accession>A0A2H0BW76</accession>
<dbReference type="AlphaFoldDB" id="A0A2H0BW76"/>
<dbReference type="InterPro" id="IPR001509">
    <property type="entry name" value="Epimerase_deHydtase"/>
</dbReference>
<sequence length="355" mass="39084">MKYKKVLITGGAGFVGSNICLALKKEYAGIHILALDNLRRRGSELNVGRLADAGVDFIRGDVRNQEDLSGIDPDLIIECSAEPSAQAGVTSSPSYVLSTNLIGAINCYEVARKCSSDVIFISTSRVYPYSVLENIKYEETESRYKIPENIEMAGVSVDGISEKFPLPGKRTFYGASKLSAELILEEYREVYGVNASIIRYGMIAGPWQFGKVDQGIVAHWLAKHSFGGELSYIGYGGLGKQVRDIVHVDDVVVLLRYQLEHPAVLTSKIYNAGGGVENSISLLELTDYCQEVTGNTIKIGKNDKARLGDIPLYYTDNSEITKTTGWKPNKSIQNIIEDTYKWLISYKQQLVGLVG</sequence>
<evidence type="ECO:0000313" key="3">
    <source>
        <dbReference type="EMBL" id="PIP61932.1"/>
    </source>
</evidence>
<dbReference type="Proteomes" id="UP000231246">
    <property type="component" value="Unassembled WGS sequence"/>
</dbReference>
<comment type="caution">
    <text evidence="3">The sequence shown here is derived from an EMBL/GenBank/DDBJ whole genome shotgun (WGS) entry which is preliminary data.</text>
</comment>
<evidence type="ECO:0000256" key="1">
    <source>
        <dbReference type="ARBA" id="ARBA00007637"/>
    </source>
</evidence>
<proteinExistence type="inferred from homology"/>
<reference evidence="3 4" key="1">
    <citation type="submission" date="2017-09" db="EMBL/GenBank/DDBJ databases">
        <title>Depth-based differentiation of microbial function through sediment-hosted aquifers and enrichment of novel symbionts in the deep terrestrial subsurface.</title>
        <authorList>
            <person name="Probst A.J."/>
            <person name="Ladd B."/>
            <person name="Jarett J.K."/>
            <person name="Geller-Mcgrath D.E."/>
            <person name="Sieber C.M."/>
            <person name="Emerson J.B."/>
            <person name="Anantharaman K."/>
            <person name="Thomas B.C."/>
            <person name="Malmstrom R."/>
            <person name="Stieglmeier M."/>
            <person name="Klingl A."/>
            <person name="Woyke T."/>
            <person name="Ryan C.M."/>
            <person name="Banfield J.F."/>
        </authorList>
    </citation>
    <scope>NUCLEOTIDE SEQUENCE [LARGE SCALE GENOMIC DNA]</scope>
    <source>
        <strain evidence="3">CG22_combo_CG10-13_8_21_14_all_38_20</strain>
    </source>
</reference>
<feature type="domain" description="NAD-dependent epimerase/dehydratase" evidence="2">
    <location>
        <begin position="6"/>
        <end position="273"/>
    </location>
</feature>
<evidence type="ECO:0000313" key="4">
    <source>
        <dbReference type="Proteomes" id="UP000231246"/>
    </source>
</evidence>
<dbReference type="PANTHER" id="PTHR43000">
    <property type="entry name" value="DTDP-D-GLUCOSE 4,6-DEHYDRATASE-RELATED"/>
    <property type="match status" value="1"/>
</dbReference>
<dbReference type="Gene3D" id="3.40.50.720">
    <property type="entry name" value="NAD(P)-binding Rossmann-like Domain"/>
    <property type="match status" value="1"/>
</dbReference>